<dbReference type="EMBL" id="CALZ01000087">
    <property type="protein sequence ID" value="CCK83611.1"/>
    <property type="molecule type" value="Genomic_DNA"/>
</dbReference>
<dbReference type="EMBL" id="CALZ01000096">
    <property type="protein sequence ID" value="CCK83823.1"/>
    <property type="molecule type" value="Genomic_DNA"/>
</dbReference>
<evidence type="ECO:0000313" key="1">
    <source>
        <dbReference type="EMBL" id="CCK83611.1"/>
    </source>
</evidence>
<comment type="caution">
    <text evidence="2">The sequence shown here is derived from an EMBL/GenBank/DDBJ whole genome shotgun (WGS) entry which is preliminary data.</text>
</comment>
<organism evidence="2 3">
    <name type="scientific">Lactobacillus equicursoris 66c</name>
    <dbReference type="NCBI Taxonomy" id="872326"/>
    <lineage>
        <taxon>Bacteria</taxon>
        <taxon>Bacillati</taxon>
        <taxon>Bacillota</taxon>
        <taxon>Bacilli</taxon>
        <taxon>Lactobacillales</taxon>
        <taxon>Lactobacillaceae</taxon>
        <taxon>Lactobacillus</taxon>
    </lineage>
</organism>
<name>K0NRW0_9LACO</name>
<proteinExistence type="predicted"/>
<protein>
    <submittedName>
        <fullName evidence="2">Uncharacterized protein</fullName>
    </submittedName>
</protein>
<evidence type="ECO:0000313" key="3">
    <source>
        <dbReference type="Proteomes" id="UP000009325"/>
    </source>
</evidence>
<gene>
    <name evidence="1" type="ORF">BN146_05020</name>
    <name evidence="2" type="ORF">BN146_06160</name>
</gene>
<sequence>MAALLLAEIYLVFVSLGKKVKKTQGGDPLRLFLYYS</sequence>
<dbReference type="AlphaFoldDB" id="K0NRW0"/>
<reference evidence="2 3" key="1">
    <citation type="submission" date="2012-08" db="EMBL/GenBank/DDBJ databases">
        <title>Draft Genome Sequences of Lactobacillus equicursoris CIP 110162T, isolated from thoroughbred racehorse feces and Lactobacillus sp. CRBIP 24.137 isolated from urine of human.</title>
        <authorList>
            <person name="Cousin S."/>
            <person name="Loux V."/>
            <person name="Ma L."/>
            <person name="Creno S."/>
            <person name="Clermont D."/>
            <person name="Bizet C."/>
            <person name="Bouchier C."/>
        </authorList>
    </citation>
    <scope>NUCLEOTIDE SEQUENCE [LARGE SCALE GENOMIC DNA]</scope>
    <source>
        <strain evidence="2 3">66c</strain>
    </source>
</reference>
<dbReference type="Proteomes" id="UP000009325">
    <property type="component" value="Unassembled WGS sequence"/>
</dbReference>
<accession>K0NRW0</accession>
<evidence type="ECO:0000313" key="2">
    <source>
        <dbReference type="EMBL" id="CCK83823.1"/>
    </source>
</evidence>